<evidence type="ECO:0008006" key="4">
    <source>
        <dbReference type="Google" id="ProtNLM"/>
    </source>
</evidence>
<feature type="transmembrane region" description="Helical" evidence="1">
    <location>
        <begin position="62"/>
        <end position="79"/>
    </location>
</feature>
<keyword evidence="3" id="KW-1185">Reference proteome</keyword>
<dbReference type="EMBL" id="VLKZ01000003">
    <property type="protein sequence ID" value="TWI57897.1"/>
    <property type="molecule type" value="Genomic_DNA"/>
</dbReference>
<comment type="caution">
    <text evidence="2">The sequence shown here is derived from an EMBL/GenBank/DDBJ whole genome shotgun (WGS) entry which is preliminary data.</text>
</comment>
<feature type="transmembrane region" description="Helical" evidence="1">
    <location>
        <begin position="148"/>
        <end position="168"/>
    </location>
</feature>
<organism evidence="2 3">
    <name type="scientific">Halalkalibacter nanhaiisediminis</name>
    <dbReference type="NCBI Taxonomy" id="688079"/>
    <lineage>
        <taxon>Bacteria</taxon>
        <taxon>Bacillati</taxon>
        <taxon>Bacillota</taxon>
        <taxon>Bacilli</taxon>
        <taxon>Bacillales</taxon>
        <taxon>Bacillaceae</taxon>
        <taxon>Halalkalibacter</taxon>
    </lineage>
</organism>
<gene>
    <name evidence="2" type="ORF">IQ10_01226</name>
</gene>
<reference evidence="2 3" key="1">
    <citation type="journal article" date="2015" name="Stand. Genomic Sci.">
        <title>Genomic Encyclopedia of Bacterial and Archaeal Type Strains, Phase III: the genomes of soil and plant-associated and newly described type strains.</title>
        <authorList>
            <person name="Whitman W.B."/>
            <person name="Woyke T."/>
            <person name="Klenk H.P."/>
            <person name="Zhou Y."/>
            <person name="Lilburn T.G."/>
            <person name="Beck B.J."/>
            <person name="De Vos P."/>
            <person name="Vandamme P."/>
            <person name="Eisen J.A."/>
            <person name="Garrity G."/>
            <person name="Hugenholtz P."/>
            <person name="Kyrpides N.C."/>
        </authorList>
    </citation>
    <scope>NUCLEOTIDE SEQUENCE [LARGE SCALE GENOMIC DNA]</scope>
    <source>
        <strain evidence="2 3">CGMCC 1.10116</strain>
    </source>
</reference>
<feature type="transmembrane region" description="Helical" evidence="1">
    <location>
        <begin position="7"/>
        <end position="27"/>
    </location>
</feature>
<sequence>MKVIGWIGLLHVAAIIVWMIINIVFSISNPFHYTEGKTLAEAGIAYYSQFPGYLGADHGSKALIMLLSIALPIGLFIYLKKLENFSLNNTIGLIAGCIGFALYGLSLMLQATTVEYAFNLYNSSEDAYTRQFATLLYEWSMLEGGLSVSIYIMANLLLATWLIVHSAGLNILGKTKKLSILGYITGILQILGYLLSWTFLMQGKQNMHDINELVGLLFVIWILIISIKMVRGKLIA</sequence>
<feature type="transmembrane region" description="Helical" evidence="1">
    <location>
        <begin position="213"/>
        <end position="230"/>
    </location>
</feature>
<keyword evidence="1" id="KW-0472">Membrane</keyword>
<feature type="transmembrane region" description="Helical" evidence="1">
    <location>
        <begin position="180"/>
        <end position="201"/>
    </location>
</feature>
<dbReference type="OrthoDB" id="2868283at2"/>
<proteinExistence type="predicted"/>
<accession>A0A562QMC5</accession>
<dbReference type="Proteomes" id="UP000315711">
    <property type="component" value="Unassembled WGS sequence"/>
</dbReference>
<dbReference type="AlphaFoldDB" id="A0A562QMC5"/>
<feature type="transmembrane region" description="Helical" evidence="1">
    <location>
        <begin position="91"/>
        <end position="111"/>
    </location>
</feature>
<evidence type="ECO:0000313" key="3">
    <source>
        <dbReference type="Proteomes" id="UP000315711"/>
    </source>
</evidence>
<protein>
    <recommendedName>
        <fullName evidence="4">DUF4386 domain-containing protein</fullName>
    </recommendedName>
</protein>
<name>A0A562QMC5_9BACI</name>
<keyword evidence="1" id="KW-0812">Transmembrane</keyword>
<evidence type="ECO:0000256" key="1">
    <source>
        <dbReference type="SAM" id="Phobius"/>
    </source>
</evidence>
<evidence type="ECO:0000313" key="2">
    <source>
        <dbReference type="EMBL" id="TWI57897.1"/>
    </source>
</evidence>
<dbReference type="RefSeq" id="WP_144449582.1">
    <property type="nucleotide sequence ID" value="NZ_VLKZ01000003.1"/>
</dbReference>
<keyword evidence="1" id="KW-1133">Transmembrane helix</keyword>